<dbReference type="GeneID" id="36407433"/>
<dbReference type="EMBL" id="CCYD01000610">
    <property type="protein sequence ID" value="CEG42072.1"/>
    <property type="molecule type" value="Genomic_DNA"/>
</dbReference>
<dbReference type="AlphaFoldDB" id="A0A0P1AKZ5"/>
<evidence type="ECO:0000313" key="2">
    <source>
        <dbReference type="Proteomes" id="UP000054928"/>
    </source>
</evidence>
<sequence>MSVLKVKNNTALLVRFVGVSNTFLQEISEILLAKTGISNVEKSHSQSASAESTAYHSLRKHNLEKTTLSFSLQICILLAKRAFKYRGFYGSFRVWRLSAAAPSAPVDTCDCELRVVRLLPVVPNDGSCMSLSNDTAE</sequence>
<dbReference type="RefSeq" id="XP_024578441.1">
    <property type="nucleotide sequence ID" value="XM_024727911.1"/>
</dbReference>
<evidence type="ECO:0000313" key="1">
    <source>
        <dbReference type="EMBL" id="CEG42072.1"/>
    </source>
</evidence>
<protein>
    <submittedName>
        <fullName evidence="1">Uncharacterized protein</fullName>
    </submittedName>
</protein>
<dbReference type="Proteomes" id="UP000054928">
    <property type="component" value="Unassembled WGS sequence"/>
</dbReference>
<reference evidence="2" key="1">
    <citation type="submission" date="2014-09" db="EMBL/GenBank/DDBJ databases">
        <authorList>
            <person name="Sharma Rahul"/>
            <person name="Thines Marco"/>
        </authorList>
    </citation>
    <scope>NUCLEOTIDE SEQUENCE [LARGE SCALE GENOMIC DNA]</scope>
</reference>
<organism evidence="1 2">
    <name type="scientific">Plasmopara halstedii</name>
    <name type="common">Downy mildew of sunflower</name>
    <dbReference type="NCBI Taxonomy" id="4781"/>
    <lineage>
        <taxon>Eukaryota</taxon>
        <taxon>Sar</taxon>
        <taxon>Stramenopiles</taxon>
        <taxon>Oomycota</taxon>
        <taxon>Peronosporomycetes</taxon>
        <taxon>Peronosporales</taxon>
        <taxon>Peronosporaceae</taxon>
        <taxon>Plasmopara</taxon>
    </lineage>
</organism>
<accession>A0A0P1AKZ5</accession>
<proteinExistence type="predicted"/>
<name>A0A0P1AKZ5_PLAHL</name>
<keyword evidence="2" id="KW-1185">Reference proteome</keyword>